<accession>A0ABV8III6</accession>
<proteinExistence type="predicted"/>
<evidence type="ECO:0000313" key="1">
    <source>
        <dbReference type="EMBL" id="MFC4063011.1"/>
    </source>
</evidence>
<dbReference type="EMBL" id="JBHSBM010000075">
    <property type="protein sequence ID" value="MFC4063011.1"/>
    <property type="molecule type" value="Genomic_DNA"/>
</dbReference>
<evidence type="ECO:0000313" key="2">
    <source>
        <dbReference type="Proteomes" id="UP001595850"/>
    </source>
</evidence>
<keyword evidence="1" id="KW-0238">DNA-binding</keyword>
<name>A0ABV8III6_9ACTN</name>
<dbReference type="Proteomes" id="UP001595850">
    <property type="component" value="Unassembled WGS sequence"/>
</dbReference>
<reference evidence="2" key="1">
    <citation type="journal article" date="2019" name="Int. J. Syst. Evol. Microbiol.">
        <title>The Global Catalogue of Microorganisms (GCM) 10K type strain sequencing project: providing services to taxonomists for standard genome sequencing and annotation.</title>
        <authorList>
            <consortium name="The Broad Institute Genomics Platform"/>
            <consortium name="The Broad Institute Genome Sequencing Center for Infectious Disease"/>
            <person name="Wu L."/>
            <person name="Ma J."/>
        </authorList>
    </citation>
    <scope>NUCLEOTIDE SEQUENCE [LARGE SCALE GENOMIC DNA]</scope>
    <source>
        <strain evidence="2">TBRC 4489</strain>
    </source>
</reference>
<dbReference type="Pfam" id="PF06224">
    <property type="entry name" value="AlkZ-like"/>
    <property type="match status" value="1"/>
</dbReference>
<gene>
    <name evidence="1" type="ORF">ACFOWE_32430</name>
</gene>
<protein>
    <submittedName>
        <fullName evidence="1">Winged helix DNA-binding domain-containing protein</fullName>
    </submittedName>
</protein>
<dbReference type="PANTHER" id="PTHR38479">
    <property type="entry name" value="LMO0824 PROTEIN"/>
    <property type="match status" value="1"/>
</dbReference>
<dbReference type="PANTHER" id="PTHR38479:SF2">
    <property type="entry name" value="WINGED HELIX DNA-BINDING DOMAIN-CONTAINING PROTEIN"/>
    <property type="match status" value="1"/>
</dbReference>
<sequence>MMSSRGKVLSRRELNRAFLERQLLSERAQSGVEDVLRHLVGLQAQQPAPPYFGLWSRLKGFEPDDLARLILDRRVVRANLMRCTVHLVTADDCLVLRRVTAPMIDRALRANPERAAELEKIPDLAGFAEAARELLAEPRGIKELGELLAPRWPECEPAELARIAQLVVPSLQTPPRGVWGRSSRPAWAAIESWLGRPIPAEADPGPLLLRYLAAFGPATVADMQQWSGLTGLAEICARLELRTFRDERGRTLLDLPDAPLPGPDAPAPVRFLAEYDNAILSHADRSRIIDRSLLGAVVTKNGIVRGTVLVDGFVRAMWKIERPGAVVVTPFAKLSGDDASAVEEEGMRLLAFAAPAARTHDVRLDPVAD</sequence>
<dbReference type="InterPro" id="IPR009351">
    <property type="entry name" value="AlkZ-like"/>
</dbReference>
<keyword evidence="2" id="KW-1185">Reference proteome</keyword>
<dbReference type="GO" id="GO:0003677">
    <property type="term" value="F:DNA binding"/>
    <property type="evidence" value="ECO:0007669"/>
    <property type="project" value="UniProtKB-KW"/>
</dbReference>
<dbReference type="RefSeq" id="WP_377294634.1">
    <property type="nucleotide sequence ID" value="NZ_JBHSBM010000075.1"/>
</dbReference>
<comment type="caution">
    <text evidence="1">The sequence shown here is derived from an EMBL/GenBank/DDBJ whole genome shotgun (WGS) entry which is preliminary data.</text>
</comment>
<organism evidence="1 2">
    <name type="scientific">Planomonospora corallina</name>
    <dbReference type="NCBI Taxonomy" id="1806052"/>
    <lineage>
        <taxon>Bacteria</taxon>
        <taxon>Bacillati</taxon>
        <taxon>Actinomycetota</taxon>
        <taxon>Actinomycetes</taxon>
        <taxon>Streptosporangiales</taxon>
        <taxon>Streptosporangiaceae</taxon>
        <taxon>Planomonospora</taxon>
    </lineage>
</organism>